<dbReference type="InterPro" id="IPR007460">
    <property type="entry name" value="BrnT_toxin"/>
</dbReference>
<dbReference type="RefSeq" id="WP_276659205.1">
    <property type="nucleotide sequence ID" value="NZ_SSFD01000200.1"/>
</dbReference>
<reference evidence="1 2" key="1">
    <citation type="submission" date="2018-09" db="EMBL/GenBank/DDBJ databases">
        <title>Metagenome Assembled Genomes from an Advanced Water Purification Facility.</title>
        <authorList>
            <person name="Stamps B.W."/>
            <person name="Spear J.R."/>
        </authorList>
    </citation>
    <scope>NUCLEOTIDE SEQUENCE [LARGE SCALE GENOMIC DNA]</scope>
    <source>
        <strain evidence="1">Bin_27_1</strain>
    </source>
</reference>
<dbReference type="InterPro" id="IPR038573">
    <property type="entry name" value="BrnT_sf"/>
</dbReference>
<protein>
    <submittedName>
        <fullName evidence="1">BrnT family toxin</fullName>
    </submittedName>
</protein>
<evidence type="ECO:0000313" key="2">
    <source>
        <dbReference type="Proteomes" id="UP000321192"/>
    </source>
</evidence>
<dbReference type="Gene3D" id="3.10.450.530">
    <property type="entry name" value="Ribonuclease toxin, BrnT, of type II toxin-antitoxin system"/>
    <property type="match status" value="1"/>
</dbReference>
<comment type="caution">
    <text evidence="1">The sequence shown here is derived from an EMBL/GenBank/DDBJ whole genome shotgun (WGS) entry which is preliminary data.</text>
</comment>
<name>A0A5C7SL73_THASP</name>
<dbReference type="Pfam" id="PF04365">
    <property type="entry name" value="BrnT_toxin"/>
    <property type="match status" value="1"/>
</dbReference>
<dbReference type="AlphaFoldDB" id="A0A5C7SL73"/>
<organism evidence="1 2">
    <name type="scientific">Thauera aminoaromatica</name>
    <dbReference type="NCBI Taxonomy" id="164330"/>
    <lineage>
        <taxon>Bacteria</taxon>
        <taxon>Pseudomonadati</taxon>
        <taxon>Pseudomonadota</taxon>
        <taxon>Betaproteobacteria</taxon>
        <taxon>Rhodocyclales</taxon>
        <taxon>Zoogloeaceae</taxon>
        <taxon>Thauera</taxon>
    </lineage>
</organism>
<dbReference type="Proteomes" id="UP000321192">
    <property type="component" value="Unassembled WGS sequence"/>
</dbReference>
<proteinExistence type="predicted"/>
<sequence length="97" mass="11261">MGSRYTWDEAKRQSNLAKHGLDFADADMVLGSRYRLDVPVVRAGEQRIQSLSYVLNRLAVLTVVHLERDSTTRIISFRYASEKESEAYYDWISQEDD</sequence>
<accession>A0A5C7SL73</accession>
<dbReference type="EMBL" id="SSFD01000200">
    <property type="protein sequence ID" value="TXH83766.1"/>
    <property type="molecule type" value="Genomic_DNA"/>
</dbReference>
<gene>
    <name evidence="1" type="ORF">E6Q80_12920</name>
</gene>
<evidence type="ECO:0000313" key="1">
    <source>
        <dbReference type="EMBL" id="TXH83766.1"/>
    </source>
</evidence>